<dbReference type="InterPro" id="IPR005828">
    <property type="entry name" value="MFS_sugar_transport-like"/>
</dbReference>
<dbReference type="PANTHER" id="PTHR48022">
    <property type="entry name" value="PLASTIDIC GLUCOSE TRANSPORTER 4"/>
    <property type="match status" value="1"/>
</dbReference>
<comment type="subcellular location">
    <subcellularLocation>
        <location evidence="1">Membrane</location>
        <topology evidence="1">Multi-pass membrane protein</topology>
    </subcellularLocation>
</comment>
<protein>
    <submittedName>
        <fullName evidence="6">Uncharacterized protein</fullName>
    </submittedName>
</protein>
<sequence length="87" mass="9976">IALLFYLPESPRWLILTGREQEALNVLAALNDVDVDDFEIKDEFLQIKDAILIMAQGSTASMFSNKERRGFHRVILAYFVQVFQQGT</sequence>
<dbReference type="Pfam" id="PF00083">
    <property type="entry name" value="Sugar_tr"/>
    <property type="match status" value="1"/>
</dbReference>
<proteinExistence type="inferred from homology"/>
<dbReference type="InterPro" id="IPR050360">
    <property type="entry name" value="MFS_Sugar_Transporters"/>
</dbReference>
<accession>A0A699WXG1</accession>
<evidence type="ECO:0000256" key="1">
    <source>
        <dbReference type="ARBA" id="ARBA00004141"/>
    </source>
</evidence>
<evidence type="ECO:0000256" key="3">
    <source>
        <dbReference type="ARBA" id="ARBA00022989"/>
    </source>
</evidence>
<reference evidence="6" key="1">
    <citation type="journal article" date="2019" name="Sci. Rep.">
        <title>Draft genome of Tanacetum cinerariifolium, the natural source of mosquito coil.</title>
        <authorList>
            <person name="Yamashiro T."/>
            <person name="Shiraishi A."/>
            <person name="Satake H."/>
            <person name="Nakayama K."/>
        </authorList>
    </citation>
    <scope>NUCLEOTIDE SEQUENCE</scope>
</reference>
<feature type="non-terminal residue" evidence="6">
    <location>
        <position position="87"/>
    </location>
</feature>
<keyword evidence="2" id="KW-0812">Transmembrane</keyword>
<keyword evidence="3" id="KW-1133">Transmembrane helix</keyword>
<keyword evidence="4" id="KW-0472">Membrane</keyword>
<evidence type="ECO:0000313" key="6">
    <source>
        <dbReference type="EMBL" id="GFD52207.1"/>
    </source>
</evidence>
<feature type="non-terminal residue" evidence="6">
    <location>
        <position position="1"/>
    </location>
</feature>
<dbReference type="PANTHER" id="PTHR48022:SF68">
    <property type="entry name" value="MAJOR FACILITATOR SUPERFAMILY (MFS) PROFILE DOMAIN-CONTAINING PROTEIN-RELATED"/>
    <property type="match status" value="1"/>
</dbReference>
<dbReference type="Gene3D" id="1.20.1250.20">
    <property type="entry name" value="MFS general substrate transporter like domains"/>
    <property type="match status" value="1"/>
</dbReference>
<comment type="caution">
    <text evidence="6">The sequence shown here is derived from an EMBL/GenBank/DDBJ whole genome shotgun (WGS) entry which is preliminary data.</text>
</comment>
<name>A0A699WXG1_TANCI</name>
<evidence type="ECO:0000256" key="4">
    <source>
        <dbReference type="ARBA" id="ARBA00023136"/>
    </source>
</evidence>
<comment type="similarity">
    <text evidence="5">Belongs to the major facilitator superfamily. Phosphate:H(+) symporter (TC 2.A.1.9) family.</text>
</comment>
<dbReference type="AlphaFoldDB" id="A0A699WXG1"/>
<evidence type="ECO:0000256" key="5">
    <source>
        <dbReference type="ARBA" id="ARBA00044504"/>
    </source>
</evidence>
<dbReference type="EMBL" id="BKCJ011779325">
    <property type="protein sequence ID" value="GFD52207.1"/>
    <property type="molecule type" value="Genomic_DNA"/>
</dbReference>
<gene>
    <name evidence="6" type="ORF">Tci_924176</name>
</gene>
<dbReference type="GO" id="GO:0005351">
    <property type="term" value="F:carbohydrate:proton symporter activity"/>
    <property type="evidence" value="ECO:0007669"/>
    <property type="project" value="TreeGrafter"/>
</dbReference>
<dbReference type="GO" id="GO:0016020">
    <property type="term" value="C:membrane"/>
    <property type="evidence" value="ECO:0007669"/>
    <property type="project" value="UniProtKB-SubCell"/>
</dbReference>
<dbReference type="InterPro" id="IPR036259">
    <property type="entry name" value="MFS_trans_sf"/>
</dbReference>
<evidence type="ECO:0000256" key="2">
    <source>
        <dbReference type="ARBA" id="ARBA00022692"/>
    </source>
</evidence>
<organism evidence="6">
    <name type="scientific">Tanacetum cinerariifolium</name>
    <name type="common">Dalmatian daisy</name>
    <name type="synonym">Chrysanthemum cinerariifolium</name>
    <dbReference type="NCBI Taxonomy" id="118510"/>
    <lineage>
        <taxon>Eukaryota</taxon>
        <taxon>Viridiplantae</taxon>
        <taxon>Streptophyta</taxon>
        <taxon>Embryophyta</taxon>
        <taxon>Tracheophyta</taxon>
        <taxon>Spermatophyta</taxon>
        <taxon>Magnoliopsida</taxon>
        <taxon>eudicotyledons</taxon>
        <taxon>Gunneridae</taxon>
        <taxon>Pentapetalae</taxon>
        <taxon>asterids</taxon>
        <taxon>campanulids</taxon>
        <taxon>Asterales</taxon>
        <taxon>Asteraceae</taxon>
        <taxon>Asteroideae</taxon>
        <taxon>Anthemideae</taxon>
        <taxon>Anthemidinae</taxon>
        <taxon>Tanacetum</taxon>
    </lineage>
</organism>